<dbReference type="Proteomes" id="UP000189670">
    <property type="component" value="Unassembled WGS sequence"/>
</dbReference>
<reference evidence="4" key="1">
    <citation type="submission" date="2012-11" db="EMBL/GenBank/DDBJ databases">
        <authorList>
            <person name="Lucero-Rivera Y.E."/>
            <person name="Tovar-Ramirez D."/>
        </authorList>
    </citation>
    <scope>NUCLEOTIDE SEQUENCE [LARGE SCALE GENOMIC DNA]</scope>
    <source>
        <strain evidence="4">Araruama</strain>
    </source>
</reference>
<organism evidence="3 4">
    <name type="scientific">Candidatus Magnetoglobus multicellularis str. Araruama</name>
    <dbReference type="NCBI Taxonomy" id="890399"/>
    <lineage>
        <taxon>Bacteria</taxon>
        <taxon>Pseudomonadati</taxon>
        <taxon>Thermodesulfobacteriota</taxon>
        <taxon>Desulfobacteria</taxon>
        <taxon>Desulfobacterales</taxon>
        <taxon>Desulfobacteraceae</taxon>
        <taxon>Candidatus Magnetoglobus</taxon>
    </lineage>
</organism>
<protein>
    <submittedName>
        <fullName evidence="3">Tungstate transport system substrate-binding protein</fullName>
    </submittedName>
</protein>
<proteinExistence type="predicted"/>
<feature type="domain" description="PBP" evidence="2">
    <location>
        <begin position="21"/>
        <end position="253"/>
    </location>
</feature>
<dbReference type="AlphaFoldDB" id="A0A1V1PBP8"/>
<dbReference type="Pfam" id="PF12849">
    <property type="entry name" value="PBP_like_2"/>
    <property type="match status" value="1"/>
</dbReference>
<dbReference type="InterPro" id="IPR024370">
    <property type="entry name" value="PBP_domain"/>
</dbReference>
<dbReference type="Gene3D" id="3.40.190.10">
    <property type="entry name" value="Periplasmic binding protein-like II"/>
    <property type="match status" value="2"/>
</dbReference>
<feature type="chain" id="PRO_5010714781" evidence="1">
    <location>
        <begin position="24"/>
        <end position="274"/>
    </location>
</feature>
<evidence type="ECO:0000259" key="2">
    <source>
        <dbReference type="Pfam" id="PF12849"/>
    </source>
</evidence>
<comment type="caution">
    <text evidence="3">The sequence shown here is derived from an EMBL/GenBank/DDBJ whole genome shotgun (WGS) entry which is preliminary data.</text>
</comment>
<dbReference type="PANTHER" id="PTHR37945">
    <property type="entry name" value="EXTRACELLULAR TUNGSTATE BINDING PROTEIN"/>
    <property type="match status" value="1"/>
</dbReference>
<evidence type="ECO:0000256" key="1">
    <source>
        <dbReference type="SAM" id="SignalP"/>
    </source>
</evidence>
<gene>
    <name evidence="3" type="ORF">OMM_01903</name>
</gene>
<feature type="signal peptide" evidence="1">
    <location>
        <begin position="1"/>
        <end position="23"/>
    </location>
</feature>
<sequence length="274" mass="30776">MKNVSIWLIIFIIALSISQTANAGSTELMMATTTSTDNTGLLDYLLPHIRKSTRIDLRWTAVGTGKALKMGQNCDVDILMVHAPPAEETFVKSGYGVDRREIMYNDFIIIGPPDDPAKIHGLSIKQAFNKIREIRQAFISRGDNSGTHKKEKKLWENAGLSIPDQEKWYIQTGQGMLASIRVATERKAYIMTDRGTFIKFAHNYKGNPPLICQVEGDACLKNQYSVICINPQHCKTVRFHTATKFADWITGKEAQQLIKDFKLLGKVLFTPNAK</sequence>
<dbReference type="InterPro" id="IPR052738">
    <property type="entry name" value="ABC-Tungstate_binding"/>
</dbReference>
<dbReference type="EMBL" id="ATBP01000173">
    <property type="protein sequence ID" value="ETR72206.1"/>
    <property type="molecule type" value="Genomic_DNA"/>
</dbReference>
<dbReference type="SUPFAM" id="SSF53850">
    <property type="entry name" value="Periplasmic binding protein-like II"/>
    <property type="match status" value="1"/>
</dbReference>
<dbReference type="PANTHER" id="PTHR37945:SF1">
    <property type="entry name" value="EXTRACELLULAR TUNGSTATE BINDING PROTEIN"/>
    <property type="match status" value="1"/>
</dbReference>
<keyword evidence="1" id="KW-0732">Signal</keyword>
<name>A0A1V1PBP8_9BACT</name>
<accession>A0A1V1PBP8</accession>
<evidence type="ECO:0000313" key="4">
    <source>
        <dbReference type="Proteomes" id="UP000189670"/>
    </source>
</evidence>
<evidence type="ECO:0000313" key="3">
    <source>
        <dbReference type="EMBL" id="ETR72206.1"/>
    </source>
</evidence>